<evidence type="ECO:0000313" key="11">
    <source>
        <dbReference type="Proteomes" id="UP000320653"/>
    </source>
</evidence>
<reference evidence="10 11" key="1">
    <citation type="submission" date="2019-06" db="EMBL/GenBank/DDBJ databases">
        <title>Sorghum-associated microbial communities from plants grown in Nebraska, USA.</title>
        <authorList>
            <person name="Schachtman D."/>
        </authorList>
    </citation>
    <scope>NUCLEOTIDE SEQUENCE [LARGE SCALE GENOMIC DNA]</scope>
    <source>
        <strain evidence="10 11">1225</strain>
    </source>
</reference>
<feature type="domain" description="ABC transmembrane type-1" evidence="9">
    <location>
        <begin position="73"/>
        <end position="261"/>
    </location>
</feature>
<feature type="transmembrane region" description="Helical" evidence="8">
    <location>
        <begin position="111"/>
        <end position="130"/>
    </location>
</feature>
<evidence type="ECO:0000256" key="3">
    <source>
        <dbReference type="ARBA" id="ARBA00022475"/>
    </source>
</evidence>
<keyword evidence="7 8" id="KW-0472">Membrane</keyword>
<proteinExistence type="inferred from homology"/>
<keyword evidence="2 8" id="KW-0813">Transport</keyword>
<dbReference type="CDD" id="cd06261">
    <property type="entry name" value="TM_PBP2"/>
    <property type="match status" value="1"/>
</dbReference>
<evidence type="ECO:0000256" key="8">
    <source>
        <dbReference type="RuleBase" id="RU363032"/>
    </source>
</evidence>
<evidence type="ECO:0000259" key="9">
    <source>
        <dbReference type="PROSITE" id="PS50928"/>
    </source>
</evidence>
<keyword evidence="6 8" id="KW-1133">Transmembrane helix</keyword>
<dbReference type="GO" id="GO:0055085">
    <property type="term" value="P:transmembrane transport"/>
    <property type="evidence" value="ECO:0007669"/>
    <property type="project" value="InterPro"/>
</dbReference>
<dbReference type="Proteomes" id="UP000320653">
    <property type="component" value="Unassembled WGS sequence"/>
</dbReference>
<dbReference type="PANTHER" id="PTHR43357:SF4">
    <property type="entry name" value="INNER MEMBRANE ABC TRANSPORTER PERMEASE PROTEIN YDCV"/>
    <property type="match status" value="1"/>
</dbReference>
<evidence type="ECO:0000256" key="1">
    <source>
        <dbReference type="ARBA" id="ARBA00004429"/>
    </source>
</evidence>
<dbReference type="InterPro" id="IPR035906">
    <property type="entry name" value="MetI-like_sf"/>
</dbReference>
<dbReference type="SUPFAM" id="SSF161098">
    <property type="entry name" value="MetI-like"/>
    <property type="match status" value="1"/>
</dbReference>
<comment type="caution">
    <text evidence="10">The sequence shown here is derived from an EMBL/GenBank/DDBJ whole genome shotgun (WGS) entry which is preliminary data.</text>
</comment>
<evidence type="ECO:0000256" key="6">
    <source>
        <dbReference type="ARBA" id="ARBA00022989"/>
    </source>
</evidence>
<keyword evidence="11" id="KW-1185">Reference proteome</keyword>
<evidence type="ECO:0000313" key="10">
    <source>
        <dbReference type="EMBL" id="TWF43430.1"/>
    </source>
</evidence>
<organism evidence="10 11">
    <name type="scientific">Neorhizobium alkalisoli</name>
    <dbReference type="NCBI Taxonomy" id="528178"/>
    <lineage>
        <taxon>Bacteria</taxon>
        <taxon>Pseudomonadati</taxon>
        <taxon>Pseudomonadota</taxon>
        <taxon>Alphaproteobacteria</taxon>
        <taxon>Hyphomicrobiales</taxon>
        <taxon>Rhizobiaceae</taxon>
        <taxon>Rhizobium/Agrobacterium group</taxon>
        <taxon>Neorhizobium</taxon>
    </lineage>
</organism>
<gene>
    <name evidence="10" type="ORF">FHW37_1193</name>
</gene>
<evidence type="ECO:0000256" key="7">
    <source>
        <dbReference type="ARBA" id="ARBA00023136"/>
    </source>
</evidence>
<keyword evidence="5 8" id="KW-0812">Transmembrane</keyword>
<sequence length="274" mass="29725">MTGYRMPRLAPNMVMTIAFSAFAWLIVAFLVVPIVLVVPMSFSDSSYLSFPPQGFTFKWYLQVMTDDTWTEPTLLSAQIAVMTALVSTVVGTSTAIAIVRGSFRGKKIVRTLIISPIIAPNIVLAIALYFTFSRFGMIGTRVAFVLSHSLLCIPFVLLTVSASLNRFDPGLELAAMNLGASRWTAFLRVTLPIIRPGIASGAIFSFIISFDEPVISYFLSSVSQSTLPRVMFQNIATSVEPNVAAISTILMMLSLGVLGLTTLLRKGQGALPGR</sequence>
<dbReference type="Gene3D" id="1.10.3720.10">
    <property type="entry name" value="MetI-like"/>
    <property type="match status" value="1"/>
</dbReference>
<comment type="similarity">
    <text evidence="8">Belongs to the binding-protein-dependent transport system permease family.</text>
</comment>
<accession>A0A561PZ87</accession>
<feature type="transmembrane region" description="Helical" evidence="8">
    <location>
        <begin position="79"/>
        <end position="99"/>
    </location>
</feature>
<dbReference type="PROSITE" id="PS50928">
    <property type="entry name" value="ABC_TM1"/>
    <property type="match status" value="1"/>
</dbReference>
<evidence type="ECO:0000256" key="4">
    <source>
        <dbReference type="ARBA" id="ARBA00022519"/>
    </source>
</evidence>
<dbReference type="InterPro" id="IPR000515">
    <property type="entry name" value="MetI-like"/>
</dbReference>
<keyword evidence="3" id="KW-1003">Cell membrane</keyword>
<feature type="transmembrane region" description="Helical" evidence="8">
    <location>
        <begin position="243"/>
        <end position="264"/>
    </location>
</feature>
<dbReference type="OrthoDB" id="9815533at2"/>
<comment type="subcellular location">
    <subcellularLocation>
        <location evidence="1">Cell inner membrane</location>
        <topology evidence="1">Multi-pass membrane protein</topology>
    </subcellularLocation>
    <subcellularLocation>
        <location evidence="8">Cell membrane</location>
        <topology evidence="8">Multi-pass membrane protein</topology>
    </subcellularLocation>
</comment>
<evidence type="ECO:0000256" key="2">
    <source>
        <dbReference type="ARBA" id="ARBA00022448"/>
    </source>
</evidence>
<protein>
    <submittedName>
        <fullName evidence="10">Mannopine transport system permease protein</fullName>
    </submittedName>
</protein>
<dbReference type="GO" id="GO:0005886">
    <property type="term" value="C:plasma membrane"/>
    <property type="evidence" value="ECO:0007669"/>
    <property type="project" value="UniProtKB-SubCell"/>
</dbReference>
<dbReference type="PANTHER" id="PTHR43357">
    <property type="entry name" value="INNER MEMBRANE ABC TRANSPORTER PERMEASE PROTEIN YDCV"/>
    <property type="match status" value="1"/>
</dbReference>
<feature type="transmembrane region" description="Helical" evidence="8">
    <location>
        <begin position="142"/>
        <end position="164"/>
    </location>
</feature>
<dbReference type="Pfam" id="PF00528">
    <property type="entry name" value="BPD_transp_1"/>
    <property type="match status" value="1"/>
</dbReference>
<name>A0A561PZ87_9HYPH</name>
<evidence type="ECO:0000256" key="5">
    <source>
        <dbReference type="ARBA" id="ARBA00022692"/>
    </source>
</evidence>
<dbReference type="EMBL" id="VIWP01000019">
    <property type="protein sequence ID" value="TWF43430.1"/>
    <property type="molecule type" value="Genomic_DNA"/>
</dbReference>
<dbReference type="AlphaFoldDB" id="A0A561PZ87"/>
<feature type="transmembrane region" description="Helical" evidence="8">
    <location>
        <begin position="185"/>
        <end position="210"/>
    </location>
</feature>
<feature type="transmembrane region" description="Helical" evidence="8">
    <location>
        <begin position="21"/>
        <end position="42"/>
    </location>
</feature>
<keyword evidence="4" id="KW-0997">Cell inner membrane</keyword>